<dbReference type="OrthoDB" id="541961at2759"/>
<dbReference type="InterPro" id="IPR044066">
    <property type="entry name" value="TRIAD_supradom"/>
</dbReference>
<dbReference type="KEGG" id="vcn:VOLCADRAFT_46019"/>
<dbReference type="PROSITE" id="PS00518">
    <property type="entry name" value="ZF_RING_1"/>
    <property type="match status" value="1"/>
</dbReference>
<dbReference type="AlphaFoldDB" id="D8UIZ3"/>
<sequence length="204" mass="22269">LRCTADGCGHRFCGLCLSRHVQLAARRRAFPVRCPQPGCRGTEKNQTCSVFGPVPWHDSWWCVAVRFCVLSYSQLEVESSLPQPLRFYCPNPECSLLMVLDVSGEHLENSPVRCPGCRAQLCGRCRVLWHIGVSCEQYRAMQVRLGAGSSGGGGGGGDEAALAGVSGERVWKPCPQCRQLVEMAQGCNHITCKCGAEWCYKCGA</sequence>
<evidence type="ECO:0000313" key="10">
    <source>
        <dbReference type="EMBL" id="EFJ40286.1"/>
    </source>
</evidence>
<dbReference type="EC" id="2.3.2.31" evidence="2"/>
<dbReference type="GO" id="GO:0008270">
    <property type="term" value="F:zinc ion binding"/>
    <property type="evidence" value="ECO:0007669"/>
    <property type="project" value="UniProtKB-KW"/>
</dbReference>
<dbReference type="Proteomes" id="UP000001058">
    <property type="component" value="Unassembled WGS sequence"/>
</dbReference>
<dbReference type="Pfam" id="PF01485">
    <property type="entry name" value="IBR"/>
    <property type="match status" value="2"/>
</dbReference>
<evidence type="ECO:0000256" key="1">
    <source>
        <dbReference type="ARBA" id="ARBA00001798"/>
    </source>
</evidence>
<dbReference type="GO" id="GO:0061630">
    <property type="term" value="F:ubiquitin protein ligase activity"/>
    <property type="evidence" value="ECO:0007669"/>
    <property type="project" value="UniProtKB-EC"/>
</dbReference>
<evidence type="ECO:0000313" key="11">
    <source>
        <dbReference type="Proteomes" id="UP000001058"/>
    </source>
</evidence>
<dbReference type="InterPro" id="IPR002867">
    <property type="entry name" value="IBR_dom"/>
</dbReference>
<dbReference type="InParanoid" id="D8UIZ3"/>
<keyword evidence="6" id="KW-0863">Zinc-finger</keyword>
<organism evidence="11">
    <name type="scientific">Volvox carteri f. nagariensis</name>
    <dbReference type="NCBI Taxonomy" id="3068"/>
    <lineage>
        <taxon>Eukaryota</taxon>
        <taxon>Viridiplantae</taxon>
        <taxon>Chlorophyta</taxon>
        <taxon>core chlorophytes</taxon>
        <taxon>Chlorophyceae</taxon>
        <taxon>CS clade</taxon>
        <taxon>Chlamydomonadales</taxon>
        <taxon>Volvocaceae</taxon>
        <taxon>Volvox</taxon>
    </lineage>
</organism>
<evidence type="ECO:0000256" key="7">
    <source>
        <dbReference type="ARBA" id="ARBA00022786"/>
    </source>
</evidence>
<feature type="domain" description="RING-type" evidence="9">
    <location>
        <begin position="1"/>
        <end position="204"/>
    </location>
</feature>
<evidence type="ECO:0000256" key="8">
    <source>
        <dbReference type="ARBA" id="ARBA00022833"/>
    </source>
</evidence>
<dbReference type="PROSITE" id="PS51873">
    <property type="entry name" value="TRIAD"/>
    <property type="match status" value="1"/>
</dbReference>
<dbReference type="RefSeq" id="XP_002958620.1">
    <property type="nucleotide sequence ID" value="XM_002958574.1"/>
</dbReference>
<dbReference type="EMBL" id="GL378420">
    <property type="protein sequence ID" value="EFJ40286.1"/>
    <property type="molecule type" value="Genomic_DNA"/>
</dbReference>
<keyword evidence="7" id="KW-0833">Ubl conjugation pathway</keyword>
<dbReference type="InterPro" id="IPR031127">
    <property type="entry name" value="E3_UB_ligase_RBR"/>
</dbReference>
<dbReference type="PANTHER" id="PTHR11685">
    <property type="entry name" value="RBR FAMILY RING FINGER AND IBR DOMAIN-CONTAINING"/>
    <property type="match status" value="1"/>
</dbReference>
<dbReference type="FunCoup" id="D8UIZ3">
    <property type="interactions" value="131"/>
</dbReference>
<accession>D8UIZ3</accession>
<dbReference type="InterPro" id="IPR017907">
    <property type="entry name" value="Znf_RING_CS"/>
</dbReference>
<feature type="non-terminal residue" evidence="10">
    <location>
        <position position="204"/>
    </location>
</feature>
<dbReference type="CDD" id="cd22584">
    <property type="entry name" value="Rcat_RBR_unk"/>
    <property type="match status" value="1"/>
</dbReference>
<dbReference type="eggNOG" id="KOG1812">
    <property type="taxonomic scope" value="Eukaryota"/>
</dbReference>
<evidence type="ECO:0000259" key="9">
    <source>
        <dbReference type="PROSITE" id="PS51873"/>
    </source>
</evidence>
<evidence type="ECO:0000256" key="5">
    <source>
        <dbReference type="ARBA" id="ARBA00022737"/>
    </source>
</evidence>
<name>D8UIZ3_VOLCA</name>
<comment type="catalytic activity">
    <reaction evidence="1">
        <text>[E2 ubiquitin-conjugating enzyme]-S-ubiquitinyl-L-cysteine + [acceptor protein]-L-lysine = [E2 ubiquitin-conjugating enzyme]-L-cysteine + [acceptor protein]-N(6)-ubiquitinyl-L-lysine.</text>
        <dbReference type="EC" id="2.3.2.31"/>
    </reaction>
</comment>
<proteinExistence type="predicted"/>
<keyword evidence="11" id="KW-1185">Reference proteome</keyword>
<dbReference type="SUPFAM" id="SSF57850">
    <property type="entry name" value="RING/U-box"/>
    <property type="match status" value="3"/>
</dbReference>
<keyword evidence="3" id="KW-0808">Transferase</keyword>
<dbReference type="GO" id="GO:0016567">
    <property type="term" value="P:protein ubiquitination"/>
    <property type="evidence" value="ECO:0007669"/>
    <property type="project" value="InterPro"/>
</dbReference>
<gene>
    <name evidence="10" type="ORF">VOLCADRAFT_46019</name>
</gene>
<protein>
    <recommendedName>
        <fullName evidence="2">RBR-type E3 ubiquitin transferase</fullName>
        <ecNumber evidence="2">2.3.2.31</ecNumber>
    </recommendedName>
</protein>
<keyword evidence="8" id="KW-0862">Zinc</keyword>
<evidence type="ECO:0000256" key="4">
    <source>
        <dbReference type="ARBA" id="ARBA00022723"/>
    </source>
</evidence>
<evidence type="ECO:0000256" key="3">
    <source>
        <dbReference type="ARBA" id="ARBA00022679"/>
    </source>
</evidence>
<evidence type="ECO:0000256" key="2">
    <source>
        <dbReference type="ARBA" id="ARBA00012251"/>
    </source>
</evidence>
<keyword evidence="5" id="KW-0677">Repeat</keyword>
<dbReference type="SMART" id="SM00647">
    <property type="entry name" value="IBR"/>
    <property type="match status" value="1"/>
</dbReference>
<dbReference type="GeneID" id="9628097"/>
<keyword evidence="4" id="KW-0479">Metal-binding</keyword>
<dbReference type="Gene3D" id="1.20.120.1750">
    <property type="match status" value="1"/>
</dbReference>
<dbReference type="Gene3D" id="3.30.40.10">
    <property type="entry name" value="Zinc/RING finger domain, C3HC4 (zinc finger)"/>
    <property type="match status" value="1"/>
</dbReference>
<evidence type="ECO:0000256" key="6">
    <source>
        <dbReference type="ARBA" id="ARBA00022771"/>
    </source>
</evidence>
<dbReference type="InterPro" id="IPR013083">
    <property type="entry name" value="Znf_RING/FYVE/PHD"/>
</dbReference>
<feature type="non-terminal residue" evidence="10">
    <location>
        <position position="1"/>
    </location>
</feature>
<reference evidence="10 11" key="1">
    <citation type="journal article" date="2010" name="Science">
        <title>Genomic analysis of organismal complexity in the multicellular green alga Volvox carteri.</title>
        <authorList>
            <person name="Prochnik S.E."/>
            <person name="Umen J."/>
            <person name="Nedelcu A.M."/>
            <person name="Hallmann A."/>
            <person name="Miller S.M."/>
            <person name="Nishii I."/>
            <person name="Ferris P."/>
            <person name="Kuo A."/>
            <person name="Mitros T."/>
            <person name="Fritz-Laylin L.K."/>
            <person name="Hellsten U."/>
            <person name="Chapman J."/>
            <person name="Simakov O."/>
            <person name="Rensing S.A."/>
            <person name="Terry A."/>
            <person name="Pangilinan J."/>
            <person name="Kapitonov V."/>
            <person name="Jurka J."/>
            <person name="Salamov A."/>
            <person name="Shapiro H."/>
            <person name="Schmutz J."/>
            <person name="Grimwood J."/>
            <person name="Lindquist E."/>
            <person name="Lucas S."/>
            <person name="Grigoriev I.V."/>
            <person name="Schmitt R."/>
            <person name="Kirk D."/>
            <person name="Rokhsar D.S."/>
        </authorList>
    </citation>
    <scope>NUCLEOTIDE SEQUENCE [LARGE SCALE GENOMIC DNA]</scope>
    <source>
        <strain evidence="11">f. Nagariensis / Eve</strain>
    </source>
</reference>
<dbReference type="STRING" id="3068.D8UIZ3"/>